<feature type="region of interest" description="Disordered" evidence="1">
    <location>
        <begin position="297"/>
        <end position="339"/>
    </location>
</feature>
<evidence type="ECO:0000256" key="1">
    <source>
        <dbReference type="SAM" id="MobiDB-lite"/>
    </source>
</evidence>
<dbReference type="AlphaFoldDB" id="A0AAD7YMH7"/>
<keyword evidence="3" id="KW-1185">Reference proteome</keyword>
<name>A0AAD7YMH7_MYTSE</name>
<evidence type="ECO:0000313" key="2">
    <source>
        <dbReference type="EMBL" id="KAJ8721153.1"/>
    </source>
</evidence>
<proteinExistence type="predicted"/>
<protein>
    <submittedName>
        <fullName evidence="2">Uncharacterized protein</fullName>
    </submittedName>
</protein>
<organism evidence="2 3">
    <name type="scientific">Mythimna separata</name>
    <name type="common">Oriental armyworm</name>
    <name type="synonym">Pseudaletia separata</name>
    <dbReference type="NCBI Taxonomy" id="271217"/>
    <lineage>
        <taxon>Eukaryota</taxon>
        <taxon>Metazoa</taxon>
        <taxon>Ecdysozoa</taxon>
        <taxon>Arthropoda</taxon>
        <taxon>Hexapoda</taxon>
        <taxon>Insecta</taxon>
        <taxon>Pterygota</taxon>
        <taxon>Neoptera</taxon>
        <taxon>Endopterygota</taxon>
        <taxon>Lepidoptera</taxon>
        <taxon>Glossata</taxon>
        <taxon>Ditrysia</taxon>
        <taxon>Noctuoidea</taxon>
        <taxon>Noctuidae</taxon>
        <taxon>Noctuinae</taxon>
        <taxon>Hadenini</taxon>
        <taxon>Mythimna</taxon>
    </lineage>
</organism>
<feature type="compositionally biased region" description="Low complexity" evidence="1">
    <location>
        <begin position="307"/>
        <end position="327"/>
    </location>
</feature>
<evidence type="ECO:0000313" key="3">
    <source>
        <dbReference type="Proteomes" id="UP001231518"/>
    </source>
</evidence>
<dbReference type="Proteomes" id="UP001231518">
    <property type="component" value="Chromosome 12"/>
</dbReference>
<dbReference type="EMBL" id="JARGEI010000013">
    <property type="protein sequence ID" value="KAJ8721153.1"/>
    <property type="molecule type" value="Genomic_DNA"/>
</dbReference>
<reference evidence="2" key="1">
    <citation type="submission" date="2023-03" db="EMBL/GenBank/DDBJ databases">
        <title>Chromosome-level genomes of two armyworms, Mythimna separata and Mythimna loreyi, provide insights into the biosynthesis and reception of sex pheromones.</title>
        <authorList>
            <person name="Zhao H."/>
        </authorList>
    </citation>
    <scope>NUCLEOTIDE SEQUENCE</scope>
    <source>
        <strain evidence="2">BeijingLab</strain>
        <tissue evidence="2">Pupa</tissue>
    </source>
</reference>
<gene>
    <name evidence="2" type="ORF">PYW07_001928</name>
</gene>
<sequence length="407" mass="45624">MSNKQVKFGEAKRLQRVNPLEEQHDSGGCQRALLLSSDDVDMMAVHSSRVRLINDLVSKSKDHHATREFASCYHGPTRHFEPPYSITSHTNREYAPETMQVIPAYPSLVPAPQWCPYYRQMPEQISETNLIVDRMSNCRCAECRSADCPVRSYGRFRPQRIKDNIMTFCDQWTMTPNLNDVSCGTPIPSAVNCPGVSDPHDATLPVGGRDNLGKLNNYKMSKPAPVPILKKGYAACPVNESRKQINQQEYDENELPRSISIEYFYAKKEKEKDNGSSCNHSTRKNLYNEGISDVVLKLPTVPKKGPRGSASPSPARSRARAPSPGSSVDIPHSHRSSRYHRHCAELSPVDSKPCALMPSPRTSPCKICSRNHAKQQQRNIKLPKKVLTSEKVADSCAVKTKAHYPKK</sequence>
<comment type="caution">
    <text evidence="2">The sequence shown here is derived from an EMBL/GenBank/DDBJ whole genome shotgun (WGS) entry which is preliminary data.</text>
</comment>
<accession>A0AAD7YMH7</accession>